<dbReference type="Gene3D" id="3.40.1690.20">
    <property type="match status" value="1"/>
</dbReference>
<dbReference type="Pfam" id="PF00004">
    <property type="entry name" value="AAA"/>
    <property type="match status" value="1"/>
</dbReference>
<accession>A0ABT3RV08</accession>
<evidence type="ECO:0000256" key="4">
    <source>
        <dbReference type="ARBA" id="ARBA00022741"/>
    </source>
</evidence>
<comment type="function">
    <text evidence="9">Acts as a processive, ATP-dependent zinc metallopeptidase for both cytoplasmic and membrane proteins. Plays a role in the quality control of integral membrane proteins.</text>
</comment>
<name>A0ABT3RV08_9BACT</name>
<dbReference type="Pfam" id="PF06480">
    <property type="entry name" value="FtsH_ext"/>
    <property type="match status" value="1"/>
</dbReference>
<feature type="domain" description="AAA+ ATPase" evidence="12">
    <location>
        <begin position="233"/>
        <end position="373"/>
    </location>
</feature>
<keyword evidence="7 9" id="KW-0067">ATP-binding</keyword>
<evidence type="ECO:0000256" key="1">
    <source>
        <dbReference type="ARBA" id="ARBA00010044"/>
    </source>
</evidence>
<comment type="subcellular location">
    <subcellularLocation>
        <location evidence="9">Cell membrane</location>
        <topology evidence="9">Multi-pass membrane protein</topology>
        <orientation evidence="9">Cytoplasmic side</orientation>
    </subcellularLocation>
</comment>
<dbReference type="GO" id="GO:0008237">
    <property type="term" value="F:metallopeptidase activity"/>
    <property type="evidence" value="ECO:0007669"/>
    <property type="project" value="UniProtKB-KW"/>
</dbReference>
<evidence type="ECO:0000256" key="9">
    <source>
        <dbReference type="HAMAP-Rule" id="MF_01458"/>
    </source>
</evidence>
<dbReference type="InterPro" id="IPR037219">
    <property type="entry name" value="Peptidase_M41-like"/>
</dbReference>
<evidence type="ECO:0000256" key="3">
    <source>
        <dbReference type="ARBA" id="ARBA00022723"/>
    </source>
</evidence>
<dbReference type="InterPro" id="IPR003959">
    <property type="entry name" value="ATPase_AAA_core"/>
</dbReference>
<feature type="binding site" evidence="9">
    <location>
        <position position="468"/>
    </location>
    <ligand>
        <name>Zn(2+)</name>
        <dbReference type="ChEBI" id="CHEBI:29105"/>
        <note>catalytic</note>
    </ligand>
</feature>
<feature type="compositionally biased region" description="Basic and acidic residues" evidence="11">
    <location>
        <begin position="680"/>
        <end position="702"/>
    </location>
</feature>
<feature type="compositionally biased region" description="Basic and acidic residues" evidence="11">
    <location>
        <begin position="653"/>
        <end position="673"/>
    </location>
</feature>
<dbReference type="SMART" id="SM00382">
    <property type="entry name" value="AAA"/>
    <property type="match status" value="1"/>
</dbReference>
<evidence type="ECO:0000259" key="12">
    <source>
        <dbReference type="SMART" id="SM00382"/>
    </source>
</evidence>
<comment type="subunit">
    <text evidence="9">Homohexamer.</text>
</comment>
<dbReference type="InterPro" id="IPR000642">
    <property type="entry name" value="Peptidase_M41"/>
</dbReference>
<comment type="similarity">
    <text evidence="1 9">In the C-terminal section; belongs to the peptidase M41 family.</text>
</comment>
<evidence type="ECO:0000256" key="5">
    <source>
        <dbReference type="ARBA" id="ARBA00022801"/>
    </source>
</evidence>
<feature type="active site" evidence="9">
    <location>
        <position position="465"/>
    </location>
</feature>
<dbReference type="PANTHER" id="PTHR43655">
    <property type="entry name" value="ATP-DEPENDENT PROTEASE"/>
    <property type="match status" value="1"/>
</dbReference>
<keyword evidence="9" id="KW-0812">Transmembrane</keyword>
<dbReference type="Pfam" id="PF01434">
    <property type="entry name" value="Peptidase_M41"/>
    <property type="match status" value="1"/>
</dbReference>
<proteinExistence type="inferred from homology"/>
<reference evidence="13 14" key="1">
    <citation type="submission" date="2022-11" db="EMBL/GenBank/DDBJ databases">
        <title>The characterization of three novel Bacteroidetes species and genomic analysis of their roles in tidal elemental geochemical cycles.</title>
        <authorList>
            <person name="Ma K."/>
        </authorList>
    </citation>
    <scope>NUCLEOTIDE SEQUENCE [LARGE SCALE GENOMIC DNA]</scope>
    <source>
        <strain evidence="13 14">M17</strain>
    </source>
</reference>
<feature type="region of interest" description="Disordered" evidence="11">
    <location>
        <begin position="647"/>
        <end position="702"/>
    </location>
</feature>
<dbReference type="InterPro" id="IPR041569">
    <property type="entry name" value="AAA_lid_3"/>
</dbReference>
<evidence type="ECO:0000256" key="11">
    <source>
        <dbReference type="SAM" id="MobiDB-lite"/>
    </source>
</evidence>
<comment type="caution">
    <text evidence="13">The sequence shown here is derived from an EMBL/GenBank/DDBJ whole genome shotgun (WGS) entry which is preliminary data.</text>
</comment>
<dbReference type="PANTHER" id="PTHR43655:SF2">
    <property type="entry name" value="AFG3 LIKE MATRIX AAA PEPTIDASE SUBUNIT 2, ISOFORM A"/>
    <property type="match status" value="1"/>
</dbReference>
<evidence type="ECO:0000256" key="6">
    <source>
        <dbReference type="ARBA" id="ARBA00022833"/>
    </source>
</evidence>
<dbReference type="InterPro" id="IPR005936">
    <property type="entry name" value="FtsH"/>
</dbReference>
<feature type="transmembrane region" description="Helical" evidence="9">
    <location>
        <begin position="148"/>
        <end position="166"/>
    </location>
</feature>
<keyword evidence="4 9" id="KW-0547">Nucleotide-binding</keyword>
<keyword evidence="14" id="KW-1185">Reference proteome</keyword>
<dbReference type="InterPro" id="IPR011546">
    <property type="entry name" value="Pept_M41_FtsH_extracell"/>
</dbReference>
<dbReference type="Gene3D" id="1.20.58.760">
    <property type="entry name" value="Peptidase M41"/>
    <property type="match status" value="1"/>
</dbReference>
<feature type="binding site" evidence="9">
    <location>
        <position position="464"/>
    </location>
    <ligand>
        <name>Zn(2+)</name>
        <dbReference type="ChEBI" id="CHEBI:29105"/>
        <note>catalytic</note>
    </ligand>
</feature>
<protein>
    <recommendedName>
        <fullName evidence="9">ATP-dependent zinc metalloprotease FtsH</fullName>
        <ecNumber evidence="9">3.4.24.-</ecNumber>
    </recommendedName>
</protein>
<comment type="similarity">
    <text evidence="9">In the central section; belongs to the AAA ATPase family.</text>
</comment>
<dbReference type="EC" id="3.4.24.-" evidence="9"/>
<evidence type="ECO:0000256" key="2">
    <source>
        <dbReference type="ARBA" id="ARBA00022670"/>
    </source>
</evidence>
<dbReference type="PROSITE" id="PS00674">
    <property type="entry name" value="AAA"/>
    <property type="match status" value="1"/>
</dbReference>
<keyword evidence="9" id="KW-1133">Transmembrane helix</keyword>
<keyword evidence="8 9" id="KW-0482">Metalloprotease</keyword>
<feature type="transmembrane region" description="Helical" evidence="9">
    <location>
        <begin position="24"/>
        <end position="42"/>
    </location>
</feature>
<dbReference type="Proteomes" id="UP001209885">
    <property type="component" value="Unassembled WGS sequence"/>
</dbReference>
<dbReference type="Pfam" id="PF17862">
    <property type="entry name" value="AAA_lid_3"/>
    <property type="match status" value="1"/>
</dbReference>
<feature type="binding site" evidence="9">
    <location>
        <position position="540"/>
    </location>
    <ligand>
        <name>Zn(2+)</name>
        <dbReference type="ChEBI" id="CHEBI:29105"/>
        <note>catalytic</note>
    </ligand>
</feature>
<comment type="similarity">
    <text evidence="10">Belongs to the AAA ATPase family.</text>
</comment>
<feature type="binding site" evidence="9">
    <location>
        <begin position="241"/>
        <end position="248"/>
    </location>
    <ligand>
        <name>ATP</name>
        <dbReference type="ChEBI" id="CHEBI:30616"/>
    </ligand>
</feature>
<dbReference type="NCBIfam" id="TIGR01241">
    <property type="entry name" value="FtsH_fam"/>
    <property type="match status" value="1"/>
</dbReference>
<keyword evidence="2 9" id="KW-0645">Protease</keyword>
<dbReference type="Gene3D" id="3.40.50.300">
    <property type="entry name" value="P-loop containing nucleotide triphosphate hydrolases"/>
    <property type="match status" value="1"/>
</dbReference>
<evidence type="ECO:0000313" key="13">
    <source>
        <dbReference type="EMBL" id="MCX2745072.1"/>
    </source>
</evidence>
<keyword evidence="6 9" id="KW-0862">Zinc</keyword>
<dbReference type="EMBL" id="JAPFQN010000007">
    <property type="protein sequence ID" value="MCX2745072.1"/>
    <property type="molecule type" value="Genomic_DNA"/>
</dbReference>
<dbReference type="Gene3D" id="1.10.8.60">
    <property type="match status" value="1"/>
</dbReference>
<comment type="cofactor">
    <cofactor evidence="9">
        <name>Zn(2+)</name>
        <dbReference type="ChEBI" id="CHEBI:29105"/>
    </cofactor>
    <text evidence="9">Binds 1 zinc ion per subunit.</text>
</comment>
<dbReference type="HAMAP" id="MF_01458">
    <property type="entry name" value="FtsH"/>
    <property type="match status" value="1"/>
</dbReference>
<keyword evidence="3 9" id="KW-0479">Metal-binding</keyword>
<gene>
    <name evidence="9 13" type="primary">ftsH</name>
    <name evidence="13" type="ORF">OO013_14425</name>
</gene>
<evidence type="ECO:0000256" key="7">
    <source>
        <dbReference type="ARBA" id="ARBA00022840"/>
    </source>
</evidence>
<evidence type="ECO:0000313" key="14">
    <source>
        <dbReference type="Proteomes" id="UP001209885"/>
    </source>
</evidence>
<dbReference type="CDD" id="cd19501">
    <property type="entry name" value="RecA-like_FtsH"/>
    <property type="match status" value="1"/>
</dbReference>
<organism evidence="13 14">
    <name type="scientific">Mangrovivirga halotolerans</name>
    <dbReference type="NCBI Taxonomy" id="2993936"/>
    <lineage>
        <taxon>Bacteria</taxon>
        <taxon>Pseudomonadati</taxon>
        <taxon>Bacteroidota</taxon>
        <taxon>Cytophagia</taxon>
        <taxon>Cytophagales</taxon>
        <taxon>Mangrovivirgaceae</taxon>
        <taxon>Mangrovivirga</taxon>
    </lineage>
</organism>
<dbReference type="InterPro" id="IPR050928">
    <property type="entry name" value="ATP-dep_Zn_Metalloprotease"/>
</dbReference>
<dbReference type="InterPro" id="IPR027417">
    <property type="entry name" value="P-loop_NTPase"/>
</dbReference>
<dbReference type="SUPFAM" id="SSF52540">
    <property type="entry name" value="P-loop containing nucleoside triphosphate hydrolases"/>
    <property type="match status" value="1"/>
</dbReference>
<dbReference type="InterPro" id="IPR003593">
    <property type="entry name" value="AAA+_ATPase"/>
</dbReference>
<dbReference type="RefSeq" id="WP_266057615.1">
    <property type="nucleotide sequence ID" value="NZ_JAPFQN010000007.1"/>
</dbReference>
<dbReference type="InterPro" id="IPR003960">
    <property type="entry name" value="ATPase_AAA_CS"/>
</dbReference>
<keyword evidence="9" id="KW-0472">Membrane</keyword>
<dbReference type="SUPFAM" id="SSF140990">
    <property type="entry name" value="FtsH protease domain-like"/>
    <property type="match status" value="1"/>
</dbReference>
<evidence type="ECO:0000256" key="10">
    <source>
        <dbReference type="RuleBase" id="RU003651"/>
    </source>
</evidence>
<sequence>MANEGKNKGKKNLLPNKNPRRQNYQMLIILIILSVLVGFMMLNNSGGATRITQKKFEEMYLDKDVKRVELVKNQDLVEVYLKEEALENEKYKELLKGNSTFGFTGGPQFFFKVAGAEKFAEDFSKLEAEAGGDQPGLEITERESLGEFFFSYGLIFLMIIGFFFLMRRMTGGGGPGGQIFNIGKSKAALFDTENKVKITFNDVAGLDEAKEEVKEIVEFLKNPGKFTKLGGKIPKGALLVGPPGTGKTLLAKAVAGEAAVPFFSLSGSDFVEMFVGVGAARVRDLFKQAKEKAPCIVFIDEIDAIGRSRGKGQMPGSNDERENTLNSLLVEMDGFSTDSGVIILAATNRPDVLDQALLRPGRFDRQISVDKPDIVGRTAIFKVHLKPIRLDNEVDAKKLAAQTPGFAGAEIANVCNEAALIAARKNKEKVDMQDFQDAIDRVIGGLEKKNKIISPEEKEIVAYHEAGHAVAGWFLEHADPLVKVSIVPRGIAALGYAQYLPKEQFLYQTEQLIDEMCMALGGRAAEEITFNKISTGALSDLERVTKMAYSIVTVYGMNDKIGNVSFYDSKGQNEYSMTKPYSENTAKLIDEEVKKIVSSAYERVKKLLLDKKDKLEILAQELLEKEILFQNDLNKLIGPRPFKHQTTYQKFTSEVEEKEKEEKENKEKEEDNKNQASTNGHEKPEAAEVDSTGDKNDEDSKS</sequence>
<keyword evidence="5 9" id="KW-0378">Hydrolase</keyword>
<evidence type="ECO:0000256" key="8">
    <source>
        <dbReference type="ARBA" id="ARBA00023049"/>
    </source>
</evidence>
<keyword evidence="9" id="KW-1003">Cell membrane</keyword>